<comment type="caution">
    <text evidence="2">The sequence shown here is derived from an EMBL/GenBank/DDBJ whole genome shotgun (WGS) entry which is preliminary data.</text>
</comment>
<name>A0A5B7DZY7_PORTR</name>
<evidence type="ECO:0000256" key="1">
    <source>
        <dbReference type="SAM" id="MobiDB-lite"/>
    </source>
</evidence>
<dbReference type="AlphaFoldDB" id="A0A5B7DZY7"/>
<keyword evidence="3" id="KW-1185">Reference proteome</keyword>
<reference evidence="2 3" key="1">
    <citation type="submission" date="2019-05" db="EMBL/GenBank/DDBJ databases">
        <title>Another draft genome of Portunus trituberculatus and its Hox gene families provides insights of decapod evolution.</title>
        <authorList>
            <person name="Jeong J.-H."/>
            <person name="Song I."/>
            <person name="Kim S."/>
            <person name="Choi T."/>
            <person name="Kim D."/>
            <person name="Ryu S."/>
            <person name="Kim W."/>
        </authorList>
    </citation>
    <scope>NUCLEOTIDE SEQUENCE [LARGE SCALE GENOMIC DNA]</scope>
    <source>
        <tissue evidence="2">Muscle</tissue>
    </source>
</reference>
<dbReference type="Proteomes" id="UP000324222">
    <property type="component" value="Unassembled WGS sequence"/>
</dbReference>
<dbReference type="EMBL" id="VSRR010001730">
    <property type="protein sequence ID" value="MPC27342.1"/>
    <property type="molecule type" value="Genomic_DNA"/>
</dbReference>
<protein>
    <submittedName>
        <fullName evidence="2">Uncharacterized protein</fullName>
    </submittedName>
</protein>
<organism evidence="2 3">
    <name type="scientific">Portunus trituberculatus</name>
    <name type="common">Swimming crab</name>
    <name type="synonym">Neptunus trituberculatus</name>
    <dbReference type="NCBI Taxonomy" id="210409"/>
    <lineage>
        <taxon>Eukaryota</taxon>
        <taxon>Metazoa</taxon>
        <taxon>Ecdysozoa</taxon>
        <taxon>Arthropoda</taxon>
        <taxon>Crustacea</taxon>
        <taxon>Multicrustacea</taxon>
        <taxon>Malacostraca</taxon>
        <taxon>Eumalacostraca</taxon>
        <taxon>Eucarida</taxon>
        <taxon>Decapoda</taxon>
        <taxon>Pleocyemata</taxon>
        <taxon>Brachyura</taxon>
        <taxon>Eubrachyura</taxon>
        <taxon>Portunoidea</taxon>
        <taxon>Portunidae</taxon>
        <taxon>Portuninae</taxon>
        <taxon>Portunus</taxon>
    </lineage>
</organism>
<evidence type="ECO:0000313" key="2">
    <source>
        <dbReference type="EMBL" id="MPC27342.1"/>
    </source>
</evidence>
<proteinExistence type="predicted"/>
<gene>
    <name evidence="2" type="ORF">E2C01_020511</name>
</gene>
<accession>A0A5B7DZY7</accession>
<evidence type="ECO:0000313" key="3">
    <source>
        <dbReference type="Proteomes" id="UP000324222"/>
    </source>
</evidence>
<feature type="region of interest" description="Disordered" evidence="1">
    <location>
        <begin position="25"/>
        <end position="51"/>
    </location>
</feature>
<sequence length="70" mass="7212">MSDAIVGCVAWCGGGWRMWCIAGGGSSDSPASASEMRHCHGGASKKPPLQHDIPVVSVSSEVSVAVNPRF</sequence>